<dbReference type="Proteomes" id="UP000009168">
    <property type="component" value="Unassembled WGS sequence"/>
</dbReference>
<keyword evidence="1 2" id="KW-0812">Transmembrane</keyword>
<feature type="transmembrane region" description="Helical" evidence="1">
    <location>
        <begin position="20"/>
        <end position="40"/>
    </location>
</feature>
<evidence type="ECO:0000313" key="2">
    <source>
        <dbReference type="EMBL" id="EWS75623.1"/>
    </source>
</evidence>
<proteinExistence type="predicted"/>
<dbReference type="KEGG" id="tet:TTHERM_000735289"/>
<name>W7XFK5_TETTS</name>
<dbReference type="EMBL" id="GG662786">
    <property type="protein sequence ID" value="EWS75623.1"/>
    <property type="molecule type" value="Genomic_DNA"/>
</dbReference>
<dbReference type="RefSeq" id="XP_012651842.1">
    <property type="nucleotide sequence ID" value="XM_012796388.1"/>
</dbReference>
<keyword evidence="1" id="KW-0472">Membrane</keyword>
<keyword evidence="1" id="KW-1133">Transmembrane helix</keyword>
<evidence type="ECO:0000313" key="3">
    <source>
        <dbReference type="Proteomes" id="UP000009168"/>
    </source>
</evidence>
<dbReference type="InParanoid" id="W7XFK5"/>
<accession>W7XFK5</accession>
<dbReference type="AlphaFoldDB" id="W7XFK5"/>
<gene>
    <name evidence="2" type="ORF">TTHERM_000735289</name>
</gene>
<dbReference type="GeneID" id="24440470"/>
<evidence type="ECO:0000256" key="1">
    <source>
        <dbReference type="SAM" id="Phobius"/>
    </source>
</evidence>
<organism evidence="2 3">
    <name type="scientific">Tetrahymena thermophila (strain SB210)</name>
    <dbReference type="NCBI Taxonomy" id="312017"/>
    <lineage>
        <taxon>Eukaryota</taxon>
        <taxon>Sar</taxon>
        <taxon>Alveolata</taxon>
        <taxon>Ciliophora</taxon>
        <taxon>Intramacronucleata</taxon>
        <taxon>Oligohymenophorea</taxon>
        <taxon>Hymenostomatida</taxon>
        <taxon>Tetrahymenina</taxon>
        <taxon>Tetrahymenidae</taxon>
        <taxon>Tetrahymena</taxon>
    </lineage>
</organism>
<reference evidence="3" key="1">
    <citation type="journal article" date="2006" name="PLoS Biol.">
        <title>Macronuclear genome sequence of the ciliate Tetrahymena thermophila, a model eukaryote.</title>
        <authorList>
            <person name="Eisen J.A."/>
            <person name="Coyne R.S."/>
            <person name="Wu M."/>
            <person name="Wu D."/>
            <person name="Thiagarajan M."/>
            <person name="Wortman J.R."/>
            <person name="Badger J.H."/>
            <person name="Ren Q."/>
            <person name="Amedeo P."/>
            <person name="Jones K.M."/>
            <person name="Tallon L.J."/>
            <person name="Delcher A.L."/>
            <person name="Salzberg S.L."/>
            <person name="Silva J.C."/>
            <person name="Haas B.J."/>
            <person name="Majoros W.H."/>
            <person name="Farzad M."/>
            <person name="Carlton J.M."/>
            <person name="Smith R.K. Jr."/>
            <person name="Garg J."/>
            <person name="Pearlman R.E."/>
            <person name="Karrer K.M."/>
            <person name="Sun L."/>
            <person name="Manning G."/>
            <person name="Elde N.C."/>
            <person name="Turkewitz A.P."/>
            <person name="Asai D.J."/>
            <person name="Wilkes D.E."/>
            <person name="Wang Y."/>
            <person name="Cai H."/>
            <person name="Collins K."/>
            <person name="Stewart B.A."/>
            <person name="Lee S.R."/>
            <person name="Wilamowska K."/>
            <person name="Weinberg Z."/>
            <person name="Ruzzo W.L."/>
            <person name="Wloga D."/>
            <person name="Gaertig J."/>
            <person name="Frankel J."/>
            <person name="Tsao C.-C."/>
            <person name="Gorovsky M.A."/>
            <person name="Keeling P.J."/>
            <person name="Waller R.F."/>
            <person name="Patron N.J."/>
            <person name="Cherry J.M."/>
            <person name="Stover N.A."/>
            <person name="Krieger C.J."/>
            <person name="del Toro C."/>
            <person name="Ryder H.F."/>
            <person name="Williamson S.C."/>
            <person name="Barbeau R.A."/>
            <person name="Hamilton E.P."/>
            <person name="Orias E."/>
        </authorList>
    </citation>
    <scope>NUCLEOTIDE SEQUENCE [LARGE SCALE GENOMIC DNA]</scope>
    <source>
        <strain evidence="3">SB210</strain>
    </source>
</reference>
<keyword evidence="3" id="KW-1185">Reference proteome</keyword>
<protein>
    <submittedName>
        <fullName evidence="2">Transmembrane protein, putative</fullName>
    </submittedName>
</protein>
<sequence>MKINKKNYSIVKLQNYYQFLMWFIDLFLILNFLVFLRLILMKQFKLKVICFSSQCFQSNHILYNVCTYKINQFHYKQLCSSLNQQHPIRRQTVLCMKFNHCNYDIELLFYTLFSLFQHKFLLKSTHTNDQISTKRDFFLSMMQTKQQQKKE</sequence>